<dbReference type="PROSITE" id="PS50005">
    <property type="entry name" value="TPR"/>
    <property type="match status" value="1"/>
</dbReference>
<dbReference type="Gene3D" id="3.80.10.10">
    <property type="entry name" value="Ribonuclease Inhibitor"/>
    <property type="match status" value="1"/>
</dbReference>
<dbReference type="Pfam" id="PF12937">
    <property type="entry name" value="F-box-like"/>
    <property type="match status" value="1"/>
</dbReference>
<dbReference type="SUPFAM" id="SSF48452">
    <property type="entry name" value="TPR-like"/>
    <property type="match status" value="1"/>
</dbReference>
<dbReference type="InterPro" id="IPR036047">
    <property type="entry name" value="F-box-like_dom_sf"/>
</dbReference>
<dbReference type="PANTHER" id="PTHR38926">
    <property type="entry name" value="F-BOX DOMAIN CONTAINING PROTEIN, EXPRESSED"/>
    <property type="match status" value="1"/>
</dbReference>
<feature type="repeat" description="TPR" evidence="1">
    <location>
        <begin position="5"/>
        <end position="38"/>
    </location>
</feature>
<name>A0A284RF96_ARMOS</name>
<dbReference type="EMBL" id="FUEG01000008">
    <property type="protein sequence ID" value="SJL07425.1"/>
    <property type="molecule type" value="Genomic_DNA"/>
</dbReference>
<organism evidence="3 4">
    <name type="scientific">Armillaria ostoyae</name>
    <name type="common">Armillaria root rot fungus</name>
    <dbReference type="NCBI Taxonomy" id="47428"/>
    <lineage>
        <taxon>Eukaryota</taxon>
        <taxon>Fungi</taxon>
        <taxon>Dikarya</taxon>
        <taxon>Basidiomycota</taxon>
        <taxon>Agaricomycotina</taxon>
        <taxon>Agaricomycetes</taxon>
        <taxon>Agaricomycetidae</taxon>
        <taxon>Agaricales</taxon>
        <taxon>Marasmiineae</taxon>
        <taxon>Physalacriaceae</taxon>
        <taxon>Armillaria</taxon>
    </lineage>
</organism>
<dbReference type="Gene3D" id="1.20.1280.50">
    <property type="match status" value="1"/>
</dbReference>
<dbReference type="AlphaFoldDB" id="A0A284RF96"/>
<dbReference type="InterPro" id="IPR011990">
    <property type="entry name" value="TPR-like_helical_dom_sf"/>
</dbReference>
<reference evidence="4" key="1">
    <citation type="journal article" date="2017" name="Nat. Ecol. Evol.">
        <title>Genome expansion and lineage-specific genetic innovations in the forest pathogenic fungi Armillaria.</title>
        <authorList>
            <person name="Sipos G."/>
            <person name="Prasanna A.N."/>
            <person name="Walter M.C."/>
            <person name="O'Connor E."/>
            <person name="Balint B."/>
            <person name="Krizsan K."/>
            <person name="Kiss B."/>
            <person name="Hess J."/>
            <person name="Varga T."/>
            <person name="Slot J."/>
            <person name="Riley R."/>
            <person name="Boka B."/>
            <person name="Rigling D."/>
            <person name="Barry K."/>
            <person name="Lee J."/>
            <person name="Mihaltcheva S."/>
            <person name="LaButti K."/>
            <person name="Lipzen A."/>
            <person name="Waldron R."/>
            <person name="Moloney N.M."/>
            <person name="Sperisen C."/>
            <person name="Kredics L."/>
            <person name="Vagvoelgyi C."/>
            <person name="Patrignani A."/>
            <person name="Fitzpatrick D."/>
            <person name="Nagy I."/>
            <person name="Doyle S."/>
            <person name="Anderson J.B."/>
            <person name="Grigoriev I.V."/>
            <person name="Gueldener U."/>
            <person name="Muensterkoetter M."/>
            <person name="Nagy L.G."/>
        </authorList>
    </citation>
    <scope>NUCLEOTIDE SEQUENCE [LARGE SCALE GENOMIC DNA]</scope>
    <source>
        <strain evidence="4">C18/9</strain>
    </source>
</reference>
<dbReference type="PANTHER" id="PTHR38926:SF72">
    <property type="entry name" value="IM:7136021-RELATED"/>
    <property type="match status" value="1"/>
</dbReference>
<dbReference type="STRING" id="47428.A0A284RF96"/>
<gene>
    <name evidence="3" type="ORF">ARMOST_10774</name>
</gene>
<evidence type="ECO:0000313" key="3">
    <source>
        <dbReference type="EMBL" id="SJL07425.1"/>
    </source>
</evidence>
<dbReference type="OrthoDB" id="2423701at2759"/>
<sequence>MTTSWQTYFENGVAHFKKSKYQAAVQSFTEAIDNGGDEQFLIFDSRAAAYDKLNNPIAALRDAKKVIDLAPTRWQGYLRAAHIFHDMRKLDQSISMADMALARIKPEDTKRRAQVASLKDVVLERRRRIAYHLGKIPIELMVDIFDLVVSHDATLVLTISAVCGSWRDVARSAPALWRTLVLTHRNPVRKTKVWLERSKGRIRELRLLGSLQTVPGWKMENLRDGMQWDCLRVCRFEGFDLASQLEIWGLGHVVQQWEDVEISDQRQTLDSLFCPKANLRRLVIDVVDFGNGHITSPPARLSTLAIRATPFFHVGDALISFLAQNPDLETMELDTPFRDRVEGDMSPVRLECLTKLCIQCRPATLNIFDHFVFPSLHDLTLKSSSRSIDPVLTTLCSHITRLHIVSCILTPAPLIALLRSSAGLETLVLQYLDKIADPVLDVLETSCPSLQYIDLSQCPDVRAGPLSRIVKARRSPSEGATDGDTAFAQIHTLTVDGCPLIDAEYLPWFRQHVKNFSCIYLTKKAASWKR</sequence>
<keyword evidence="4" id="KW-1185">Reference proteome</keyword>
<dbReference type="InterPro" id="IPR001810">
    <property type="entry name" value="F-box_dom"/>
</dbReference>
<dbReference type="SMART" id="SM00028">
    <property type="entry name" value="TPR"/>
    <property type="match status" value="3"/>
</dbReference>
<feature type="domain" description="F-box" evidence="2">
    <location>
        <begin position="130"/>
        <end position="180"/>
    </location>
</feature>
<dbReference type="SUPFAM" id="SSF52047">
    <property type="entry name" value="RNI-like"/>
    <property type="match status" value="1"/>
</dbReference>
<dbReference type="SUPFAM" id="SSF81383">
    <property type="entry name" value="F-box domain"/>
    <property type="match status" value="1"/>
</dbReference>
<evidence type="ECO:0000256" key="1">
    <source>
        <dbReference type="PROSITE-ProRule" id="PRU00339"/>
    </source>
</evidence>
<dbReference type="PROSITE" id="PS50181">
    <property type="entry name" value="FBOX"/>
    <property type="match status" value="1"/>
</dbReference>
<dbReference type="Gene3D" id="1.25.40.10">
    <property type="entry name" value="Tetratricopeptide repeat domain"/>
    <property type="match status" value="1"/>
</dbReference>
<accession>A0A284RF96</accession>
<protein>
    <recommendedName>
        <fullName evidence="2">F-box domain-containing protein</fullName>
    </recommendedName>
</protein>
<dbReference type="InterPro" id="IPR032675">
    <property type="entry name" value="LRR_dom_sf"/>
</dbReference>
<dbReference type="OMA" id="FSCVYMT"/>
<evidence type="ECO:0000313" key="4">
    <source>
        <dbReference type="Proteomes" id="UP000219338"/>
    </source>
</evidence>
<dbReference type="InterPro" id="IPR019734">
    <property type="entry name" value="TPR_rpt"/>
</dbReference>
<dbReference type="Proteomes" id="UP000219338">
    <property type="component" value="Unassembled WGS sequence"/>
</dbReference>
<evidence type="ECO:0000259" key="2">
    <source>
        <dbReference type="PROSITE" id="PS50181"/>
    </source>
</evidence>
<keyword evidence="1" id="KW-0802">TPR repeat</keyword>
<proteinExistence type="predicted"/>